<proteinExistence type="predicted"/>
<name>A0A2G9SHX7_AQUCT</name>
<dbReference type="OrthoDB" id="6019271at2759"/>
<protein>
    <submittedName>
        <fullName evidence="1">Uncharacterized protein</fullName>
    </submittedName>
</protein>
<dbReference type="AlphaFoldDB" id="A0A2G9SHX7"/>
<organism evidence="1 2">
    <name type="scientific">Aquarana catesbeiana</name>
    <name type="common">American bullfrog</name>
    <name type="synonym">Rana catesbeiana</name>
    <dbReference type="NCBI Taxonomy" id="8400"/>
    <lineage>
        <taxon>Eukaryota</taxon>
        <taxon>Metazoa</taxon>
        <taxon>Chordata</taxon>
        <taxon>Craniata</taxon>
        <taxon>Vertebrata</taxon>
        <taxon>Euteleostomi</taxon>
        <taxon>Amphibia</taxon>
        <taxon>Batrachia</taxon>
        <taxon>Anura</taxon>
        <taxon>Neobatrachia</taxon>
        <taxon>Ranoidea</taxon>
        <taxon>Ranidae</taxon>
        <taxon>Aquarana</taxon>
    </lineage>
</organism>
<keyword evidence="2" id="KW-1185">Reference proteome</keyword>
<sequence length="81" mass="9181">MYFPKPSLRLQYSLDVADRLADEHVLIGVYANMIQNNLSRMLDSPSRLDEEHRLIARYAARLAAETSSSVSFVLSRVGKII</sequence>
<evidence type="ECO:0000313" key="2">
    <source>
        <dbReference type="Proteomes" id="UP000228934"/>
    </source>
</evidence>
<evidence type="ECO:0000313" key="1">
    <source>
        <dbReference type="EMBL" id="PIO39769.1"/>
    </source>
</evidence>
<reference evidence="2" key="1">
    <citation type="journal article" date="2017" name="Nat. Commun.">
        <title>The North American bullfrog draft genome provides insight into hormonal regulation of long noncoding RNA.</title>
        <authorList>
            <person name="Hammond S.A."/>
            <person name="Warren R.L."/>
            <person name="Vandervalk B.P."/>
            <person name="Kucuk E."/>
            <person name="Khan H."/>
            <person name="Gibb E.A."/>
            <person name="Pandoh P."/>
            <person name="Kirk H."/>
            <person name="Zhao Y."/>
            <person name="Jones M."/>
            <person name="Mungall A.J."/>
            <person name="Coope R."/>
            <person name="Pleasance S."/>
            <person name="Moore R.A."/>
            <person name="Holt R.A."/>
            <person name="Round J.M."/>
            <person name="Ohora S."/>
            <person name="Walle B.V."/>
            <person name="Veldhoen N."/>
            <person name="Helbing C.C."/>
            <person name="Birol I."/>
        </authorList>
    </citation>
    <scope>NUCLEOTIDE SEQUENCE [LARGE SCALE GENOMIC DNA]</scope>
</reference>
<accession>A0A2G9SHX7</accession>
<dbReference type="EMBL" id="KV924174">
    <property type="protein sequence ID" value="PIO39769.1"/>
    <property type="molecule type" value="Genomic_DNA"/>
</dbReference>
<dbReference type="Proteomes" id="UP000228934">
    <property type="component" value="Unassembled WGS sequence"/>
</dbReference>
<gene>
    <name evidence="1" type="ORF">AB205_0105590</name>
</gene>